<protein>
    <submittedName>
        <fullName evidence="3">Phage integrase family protein</fullName>
    </submittedName>
</protein>
<name>A0A1I5NNU9_9HYPH</name>
<dbReference type="EMBL" id="FOVR01000036">
    <property type="protein sequence ID" value="SFP22996.1"/>
    <property type="molecule type" value="Genomic_DNA"/>
</dbReference>
<organism evidence="3 4">
    <name type="scientific">Cohaesibacter marisflavi</name>
    <dbReference type="NCBI Taxonomy" id="655353"/>
    <lineage>
        <taxon>Bacteria</taxon>
        <taxon>Pseudomonadati</taxon>
        <taxon>Pseudomonadota</taxon>
        <taxon>Alphaproteobacteria</taxon>
        <taxon>Hyphomicrobiales</taxon>
        <taxon>Cohaesibacteraceae</taxon>
    </lineage>
</organism>
<dbReference type="AlphaFoldDB" id="A0A1I5NNU9"/>
<dbReference type="STRING" id="655353.SAMN04488056_1364"/>
<keyword evidence="1" id="KW-0233">DNA recombination</keyword>
<dbReference type="GO" id="GO:0006310">
    <property type="term" value="P:DNA recombination"/>
    <property type="evidence" value="ECO:0007669"/>
    <property type="project" value="UniProtKB-KW"/>
</dbReference>
<evidence type="ECO:0000313" key="4">
    <source>
        <dbReference type="Proteomes" id="UP000199236"/>
    </source>
</evidence>
<dbReference type="RefSeq" id="WP_175528235.1">
    <property type="nucleotide sequence ID" value="NZ_FOVR01000036.1"/>
</dbReference>
<dbReference type="GO" id="GO:0003677">
    <property type="term" value="F:DNA binding"/>
    <property type="evidence" value="ECO:0007669"/>
    <property type="project" value="InterPro"/>
</dbReference>
<dbReference type="InterPro" id="IPR011010">
    <property type="entry name" value="DNA_brk_join_enz"/>
</dbReference>
<dbReference type="Pfam" id="PF00589">
    <property type="entry name" value="Phage_integrase"/>
    <property type="match status" value="1"/>
</dbReference>
<dbReference type="Proteomes" id="UP000199236">
    <property type="component" value="Unassembled WGS sequence"/>
</dbReference>
<gene>
    <name evidence="3" type="ORF">SAMN04488056_1364</name>
</gene>
<dbReference type="Gene3D" id="1.10.443.10">
    <property type="entry name" value="Intergrase catalytic core"/>
    <property type="match status" value="1"/>
</dbReference>
<dbReference type="CDD" id="cd00397">
    <property type="entry name" value="DNA_BRE_C"/>
    <property type="match status" value="1"/>
</dbReference>
<dbReference type="InterPro" id="IPR002104">
    <property type="entry name" value="Integrase_catalytic"/>
</dbReference>
<evidence type="ECO:0000256" key="1">
    <source>
        <dbReference type="ARBA" id="ARBA00023172"/>
    </source>
</evidence>
<reference evidence="3 4" key="1">
    <citation type="submission" date="2016-10" db="EMBL/GenBank/DDBJ databases">
        <authorList>
            <person name="de Groot N.N."/>
        </authorList>
    </citation>
    <scope>NUCLEOTIDE SEQUENCE [LARGE SCALE GENOMIC DNA]</scope>
    <source>
        <strain evidence="3 4">CGMCC 1.9157</strain>
    </source>
</reference>
<evidence type="ECO:0000313" key="3">
    <source>
        <dbReference type="EMBL" id="SFP22996.1"/>
    </source>
</evidence>
<keyword evidence="4" id="KW-1185">Reference proteome</keyword>
<dbReference type="GO" id="GO:0015074">
    <property type="term" value="P:DNA integration"/>
    <property type="evidence" value="ECO:0007669"/>
    <property type="project" value="InterPro"/>
</dbReference>
<accession>A0A1I5NNU9</accession>
<dbReference type="SUPFAM" id="SSF56349">
    <property type="entry name" value="DNA breaking-rejoining enzymes"/>
    <property type="match status" value="1"/>
</dbReference>
<dbReference type="PROSITE" id="PS51898">
    <property type="entry name" value="TYR_RECOMBINASE"/>
    <property type="match status" value="1"/>
</dbReference>
<dbReference type="InterPro" id="IPR013762">
    <property type="entry name" value="Integrase-like_cat_sf"/>
</dbReference>
<evidence type="ECO:0000259" key="2">
    <source>
        <dbReference type="PROSITE" id="PS51898"/>
    </source>
</evidence>
<feature type="domain" description="Tyr recombinase" evidence="2">
    <location>
        <begin position="2"/>
        <end position="220"/>
    </location>
</feature>
<proteinExistence type="predicted"/>
<sequence>MYTKGALRPAEDQLLATLINSAFAAGKMSLRAFFVIRMLRGFAMRPSQLAAMKVSDVRDGDSGMHIRIPMAKQRNTQLRGEFMPWKPVSAGFADIIRTYLAEEVYPVATIGSRENAPLFWTAKMRKVQPTGFDGSIIGHANADNITDIYQLAIHNLNAISPLTGEKMKLNPRRERHTYATHLAMNGAPAEEIAVNLGQTHAGSCQPYIDATIGHFQSIENVVGAHYVAVGDRFIGNVVSENKDSNEFIIVNDKLSNVGSCGSNGCSAVDCGVAPLACYTCRNFNAWEEGPHQEILDTLLEEQINRRKDNHAELAETTTNTIIAINDLIERIKQIRETRNA</sequence>